<dbReference type="EMBL" id="KZ998797">
    <property type="protein sequence ID" value="RKO85735.1"/>
    <property type="molecule type" value="Genomic_DNA"/>
</dbReference>
<dbReference type="Proteomes" id="UP000269721">
    <property type="component" value="Unassembled WGS sequence"/>
</dbReference>
<protein>
    <submittedName>
        <fullName evidence="1">Uncharacterized protein</fullName>
    </submittedName>
</protein>
<dbReference type="SUPFAM" id="SSF52047">
    <property type="entry name" value="RNI-like"/>
    <property type="match status" value="1"/>
</dbReference>
<evidence type="ECO:0000313" key="2">
    <source>
        <dbReference type="Proteomes" id="UP000269721"/>
    </source>
</evidence>
<sequence length="356" mass="38579">MTIHHQRSQLWLSHDAARIGSGLPREPPRGCLSDNDSDVNGKEPAVAVSGHLLTPYRLPGKIVGGWCWFPGGDGKPRGRRRALAGRACVAPRIARSRAAIRLPLLALAQLSIDAVQRGPDGRPSPMRRLTIKPFAMPAMRVLEFALPMFAHLRALIVASASETICALSDSLCLRGIATILKACKRLVVFTWTGPVHLANTDDQEWATVDMPAHPADGRALNDQGWATIRMRWAVTGNEDISSLVTGACQNLDLLRVSATLGPIRPGLFASLSPRAPFPGIEELDLANQRLLTDTALDLLSNHRPLKVFDIKGTTFTAPAVVALIAARGSLLESLSIEETTWPTLRSAPLPAKRRTR</sequence>
<proteinExistence type="predicted"/>
<accession>A0A4P9W2W8</accession>
<reference evidence="2" key="1">
    <citation type="journal article" date="2018" name="Nat. Microbiol.">
        <title>Leveraging single-cell genomics to expand the fungal tree of life.</title>
        <authorList>
            <person name="Ahrendt S.R."/>
            <person name="Quandt C.A."/>
            <person name="Ciobanu D."/>
            <person name="Clum A."/>
            <person name="Salamov A."/>
            <person name="Andreopoulos B."/>
            <person name="Cheng J.F."/>
            <person name="Woyke T."/>
            <person name="Pelin A."/>
            <person name="Henrissat B."/>
            <person name="Reynolds N.K."/>
            <person name="Benny G.L."/>
            <person name="Smith M.E."/>
            <person name="James T.Y."/>
            <person name="Grigoriev I.V."/>
        </authorList>
    </citation>
    <scope>NUCLEOTIDE SEQUENCE [LARGE SCALE GENOMIC DNA]</scope>
</reference>
<evidence type="ECO:0000313" key="1">
    <source>
        <dbReference type="EMBL" id="RKO85735.1"/>
    </source>
</evidence>
<dbReference type="AlphaFoldDB" id="A0A4P9W2W8"/>
<organism evidence="1 2">
    <name type="scientific">Blyttiomyces helicus</name>
    <dbReference type="NCBI Taxonomy" id="388810"/>
    <lineage>
        <taxon>Eukaryota</taxon>
        <taxon>Fungi</taxon>
        <taxon>Fungi incertae sedis</taxon>
        <taxon>Chytridiomycota</taxon>
        <taxon>Chytridiomycota incertae sedis</taxon>
        <taxon>Chytridiomycetes</taxon>
        <taxon>Chytridiomycetes incertae sedis</taxon>
        <taxon>Blyttiomyces</taxon>
    </lineage>
</organism>
<keyword evidence="2" id="KW-1185">Reference proteome</keyword>
<gene>
    <name evidence="1" type="ORF">BDK51DRAFT_37346</name>
</gene>
<name>A0A4P9W2W8_9FUNG</name>